<feature type="compositionally biased region" description="Basic residues" evidence="1">
    <location>
        <begin position="140"/>
        <end position="153"/>
    </location>
</feature>
<proteinExistence type="predicted"/>
<feature type="compositionally biased region" description="Polar residues" evidence="1">
    <location>
        <begin position="1"/>
        <end position="11"/>
    </location>
</feature>
<dbReference type="AlphaFoldDB" id="A0AAD1S6H3"/>
<reference evidence="2" key="1">
    <citation type="submission" date="2022-03" db="EMBL/GenBank/DDBJ databases">
        <authorList>
            <person name="Alioto T."/>
            <person name="Alioto T."/>
            <person name="Gomez Garrido J."/>
        </authorList>
    </citation>
    <scope>NUCLEOTIDE SEQUENCE</scope>
</reference>
<organism evidence="2 3">
    <name type="scientific">Pelobates cultripes</name>
    <name type="common">Western spadefoot toad</name>
    <dbReference type="NCBI Taxonomy" id="61616"/>
    <lineage>
        <taxon>Eukaryota</taxon>
        <taxon>Metazoa</taxon>
        <taxon>Chordata</taxon>
        <taxon>Craniata</taxon>
        <taxon>Vertebrata</taxon>
        <taxon>Euteleostomi</taxon>
        <taxon>Amphibia</taxon>
        <taxon>Batrachia</taxon>
        <taxon>Anura</taxon>
        <taxon>Pelobatoidea</taxon>
        <taxon>Pelobatidae</taxon>
        <taxon>Pelobates</taxon>
    </lineage>
</organism>
<name>A0AAD1S6H3_PELCU</name>
<feature type="compositionally biased region" description="Polar residues" evidence="1">
    <location>
        <begin position="168"/>
        <end position="179"/>
    </location>
</feature>
<feature type="region of interest" description="Disordered" evidence="1">
    <location>
        <begin position="47"/>
        <end position="228"/>
    </location>
</feature>
<keyword evidence="3" id="KW-1185">Reference proteome</keyword>
<protein>
    <submittedName>
        <fullName evidence="2">Uncharacterized protein</fullName>
    </submittedName>
</protein>
<evidence type="ECO:0000256" key="1">
    <source>
        <dbReference type="SAM" id="MobiDB-lite"/>
    </source>
</evidence>
<feature type="region of interest" description="Disordered" evidence="1">
    <location>
        <begin position="1"/>
        <end position="23"/>
    </location>
</feature>
<sequence length="228" mass="24774">MADTSATSMQDEQWPARQGTDAQARDSISVIFDCFWAKLQAHMLSARPNSVKPARHTVQEEGRPGKPPQGAKEHQATNPRDGGLPGLGAIGCQPHRRKGTRGNQPKTEKNTHRNIPTGKTLGHYGAQARGTRAPAPIQRWGRRAQTTHHRSRRSSGGLNLGPLRKPQGRSTQTALPSRRQTPKAGKHNQRPAGLQDHLRTSPAAPRTPTATLDDHPKQATTSSRQGIG</sequence>
<feature type="compositionally biased region" description="Low complexity" evidence="1">
    <location>
        <begin position="202"/>
        <end position="211"/>
    </location>
</feature>
<evidence type="ECO:0000313" key="2">
    <source>
        <dbReference type="EMBL" id="CAH2285907.1"/>
    </source>
</evidence>
<feature type="compositionally biased region" description="Polar residues" evidence="1">
    <location>
        <begin position="218"/>
        <end position="228"/>
    </location>
</feature>
<evidence type="ECO:0000313" key="3">
    <source>
        <dbReference type="Proteomes" id="UP001295444"/>
    </source>
</evidence>
<feature type="compositionally biased region" description="Basic residues" evidence="1">
    <location>
        <begin position="180"/>
        <end position="189"/>
    </location>
</feature>
<dbReference type="EMBL" id="OW240915">
    <property type="protein sequence ID" value="CAH2285907.1"/>
    <property type="molecule type" value="Genomic_DNA"/>
</dbReference>
<gene>
    <name evidence="2" type="ORF">PECUL_23A056262</name>
</gene>
<dbReference type="Proteomes" id="UP001295444">
    <property type="component" value="Chromosome 04"/>
</dbReference>
<accession>A0AAD1S6H3</accession>